<keyword evidence="3" id="KW-1185">Reference proteome</keyword>
<dbReference type="AlphaFoldDB" id="E2BYR2"/>
<dbReference type="EMBL" id="GL451506">
    <property type="protein sequence ID" value="EFN79162.1"/>
    <property type="molecule type" value="Genomic_DNA"/>
</dbReference>
<accession>E2BYR2</accession>
<dbReference type="OrthoDB" id="8191111at2759"/>
<protein>
    <submittedName>
        <fullName evidence="2">Uncharacterized protein</fullName>
    </submittedName>
</protein>
<gene>
    <name evidence="2" type="ORF">EAI_14040</name>
</gene>
<evidence type="ECO:0000313" key="3">
    <source>
        <dbReference type="Proteomes" id="UP000008237"/>
    </source>
</evidence>
<dbReference type="InParanoid" id="E2BYR2"/>
<evidence type="ECO:0000256" key="1">
    <source>
        <dbReference type="SAM" id="MobiDB-lite"/>
    </source>
</evidence>
<dbReference type="Proteomes" id="UP000008237">
    <property type="component" value="Unassembled WGS sequence"/>
</dbReference>
<name>E2BYR2_HARSA</name>
<proteinExistence type="predicted"/>
<feature type="region of interest" description="Disordered" evidence="1">
    <location>
        <begin position="55"/>
        <end position="80"/>
    </location>
</feature>
<evidence type="ECO:0000313" key="2">
    <source>
        <dbReference type="EMBL" id="EFN79162.1"/>
    </source>
</evidence>
<reference evidence="2 3" key="1">
    <citation type="journal article" date="2010" name="Science">
        <title>Genomic comparison of the ants Camponotus floridanus and Harpegnathos saltator.</title>
        <authorList>
            <person name="Bonasio R."/>
            <person name="Zhang G."/>
            <person name="Ye C."/>
            <person name="Mutti N.S."/>
            <person name="Fang X."/>
            <person name="Qin N."/>
            <person name="Donahue G."/>
            <person name="Yang P."/>
            <person name="Li Q."/>
            <person name="Li C."/>
            <person name="Zhang P."/>
            <person name="Huang Z."/>
            <person name="Berger S.L."/>
            <person name="Reinberg D."/>
            <person name="Wang J."/>
            <person name="Liebig J."/>
        </authorList>
    </citation>
    <scope>NUCLEOTIDE SEQUENCE [LARGE SCALE GENOMIC DNA]</scope>
    <source>
        <strain evidence="2 3">R22 G/1</strain>
    </source>
</reference>
<organism evidence="3">
    <name type="scientific">Harpegnathos saltator</name>
    <name type="common">Jerdon's jumping ant</name>
    <dbReference type="NCBI Taxonomy" id="610380"/>
    <lineage>
        <taxon>Eukaryota</taxon>
        <taxon>Metazoa</taxon>
        <taxon>Ecdysozoa</taxon>
        <taxon>Arthropoda</taxon>
        <taxon>Hexapoda</taxon>
        <taxon>Insecta</taxon>
        <taxon>Pterygota</taxon>
        <taxon>Neoptera</taxon>
        <taxon>Endopterygota</taxon>
        <taxon>Hymenoptera</taxon>
        <taxon>Apocrita</taxon>
        <taxon>Aculeata</taxon>
        <taxon>Formicoidea</taxon>
        <taxon>Formicidae</taxon>
        <taxon>Ponerinae</taxon>
        <taxon>Ponerini</taxon>
        <taxon>Harpegnathos</taxon>
    </lineage>
</organism>
<sequence length="80" mass="9240">MQLLNLSIGQQCKMFANIADTQRIERENKRQAFSSKEARIARRLDQMHQNEAFEEVEGLQELRGGSFPPIEDCSDKTPMK</sequence>